<gene>
    <name evidence="3" type="ORF">ACD_4C00029G0003</name>
</gene>
<sequence>MFRKIFFLILILSFWTLKAQNPFIDVNKNDFFYNDLDYLYNAWVIKDTPDHKFNPNSLIKRDEYVATVVWVWCKECINPTIEDILKFSTDPFVDLTKENSYFYCIAKWKEEGIIQWYTLDASWKYT</sequence>
<proteinExistence type="predicted"/>
<evidence type="ECO:0000313" key="3">
    <source>
        <dbReference type="EMBL" id="EKE27138.1"/>
    </source>
</evidence>
<dbReference type="AlphaFoldDB" id="K2FW35"/>
<keyword evidence="1" id="KW-0732">Signal</keyword>
<accession>K2FW35</accession>
<dbReference type="EMBL" id="AMFJ01000545">
    <property type="protein sequence ID" value="EKE27138.1"/>
    <property type="molecule type" value="Genomic_DNA"/>
</dbReference>
<feature type="domain" description="SLH" evidence="2">
    <location>
        <begin position="19"/>
        <end position="82"/>
    </location>
</feature>
<evidence type="ECO:0000256" key="1">
    <source>
        <dbReference type="SAM" id="SignalP"/>
    </source>
</evidence>
<feature type="non-terminal residue" evidence="3">
    <location>
        <position position="126"/>
    </location>
</feature>
<feature type="chain" id="PRO_5017222575" description="SLH domain-containing protein" evidence="1">
    <location>
        <begin position="20"/>
        <end position="126"/>
    </location>
</feature>
<protein>
    <recommendedName>
        <fullName evidence="2">SLH domain-containing protein</fullName>
    </recommendedName>
</protein>
<name>K2FW35_9BACT</name>
<comment type="caution">
    <text evidence="3">The sequence shown here is derived from an EMBL/GenBank/DDBJ whole genome shotgun (WGS) entry which is preliminary data.</text>
</comment>
<dbReference type="InterPro" id="IPR001119">
    <property type="entry name" value="SLH_dom"/>
</dbReference>
<reference evidence="3" key="1">
    <citation type="journal article" date="2012" name="Science">
        <title>Fermentation, hydrogen, and sulfur metabolism in multiple uncultivated bacterial phyla.</title>
        <authorList>
            <person name="Wrighton K.C."/>
            <person name="Thomas B.C."/>
            <person name="Sharon I."/>
            <person name="Miller C.S."/>
            <person name="Castelle C.J."/>
            <person name="VerBerkmoes N.C."/>
            <person name="Wilkins M.J."/>
            <person name="Hettich R.L."/>
            <person name="Lipton M.S."/>
            <person name="Williams K.H."/>
            <person name="Long P.E."/>
            <person name="Banfield J.F."/>
        </authorList>
    </citation>
    <scope>NUCLEOTIDE SEQUENCE [LARGE SCALE GENOMIC DNA]</scope>
</reference>
<evidence type="ECO:0000259" key="2">
    <source>
        <dbReference type="PROSITE" id="PS51272"/>
    </source>
</evidence>
<feature type="signal peptide" evidence="1">
    <location>
        <begin position="1"/>
        <end position="19"/>
    </location>
</feature>
<organism evidence="3">
    <name type="scientific">uncultured bacterium</name>
    <name type="common">gcode 4</name>
    <dbReference type="NCBI Taxonomy" id="1234023"/>
    <lineage>
        <taxon>Bacteria</taxon>
        <taxon>environmental samples</taxon>
    </lineage>
</organism>
<dbReference type="PROSITE" id="PS51272">
    <property type="entry name" value="SLH"/>
    <property type="match status" value="1"/>
</dbReference>